<dbReference type="EC" id="4.2.2.-" evidence="3"/>
<dbReference type="PANTHER" id="PTHR34183">
    <property type="entry name" value="ENDOLYTIC PEPTIDOGLYCAN TRANSGLYCOSYLASE RLPA"/>
    <property type="match status" value="1"/>
</dbReference>
<evidence type="ECO:0000256" key="2">
    <source>
        <dbReference type="ARBA" id="ARBA00023316"/>
    </source>
</evidence>
<keyword evidence="7" id="KW-1185">Reference proteome</keyword>
<dbReference type="PANTHER" id="PTHR34183:SF1">
    <property type="entry name" value="ENDOLYTIC PEPTIDOGLYCAN TRANSGLYCOSYLASE RLPA"/>
    <property type="match status" value="1"/>
</dbReference>
<evidence type="ECO:0000256" key="3">
    <source>
        <dbReference type="HAMAP-Rule" id="MF_02071"/>
    </source>
</evidence>
<dbReference type="Gene3D" id="2.40.40.10">
    <property type="entry name" value="RlpA-like domain"/>
    <property type="match status" value="1"/>
</dbReference>
<dbReference type="AlphaFoldDB" id="A0A918KKW8"/>
<feature type="signal peptide" evidence="3">
    <location>
        <begin position="1"/>
        <end position="25"/>
    </location>
</feature>
<dbReference type="HAMAP" id="MF_02071">
    <property type="entry name" value="RlpA"/>
    <property type="match status" value="1"/>
</dbReference>
<keyword evidence="3" id="KW-0732">Signal</keyword>
<dbReference type="Pfam" id="PF03330">
    <property type="entry name" value="DPBB_1"/>
    <property type="match status" value="1"/>
</dbReference>
<dbReference type="Proteomes" id="UP000600865">
    <property type="component" value="Unassembled WGS sequence"/>
</dbReference>
<dbReference type="GO" id="GO:0000270">
    <property type="term" value="P:peptidoglycan metabolic process"/>
    <property type="evidence" value="ECO:0007669"/>
    <property type="project" value="UniProtKB-UniRule"/>
</dbReference>
<comment type="caution">
    <text evidence="6">The sequence shown here is derived from an EMBL/GenBank/DDBJ whole genome shotgun (WGS) entry which is preliminary data.</text>
</comment>
<protein>
    <recommendedName>
        <fullName evidence="3">Endolytic peptidoglycan transglycosylase RlpA</fullName>
        <ecNumber evidence="3">4.2.2.-</ecNumber>
    </recommendedName>
</protein>
<dbReference type="GO" id="GO:0071555">
    <property type="term" value="P:cell wall organization"/>
    <property type="evidence" value="ECO:0007669"/>
    <property type="project" value="UniProtKB-KW"/>
</dbReference>
<evidence type="ECO:0000313" key="7">
    <source>
        <dbReference type="Proteomes" id="UP000600865"/>
    </source>
</evidence>
<keyword evidence="2 3" id="KW-0961">Cell wall biogenesis/degradation</keyword>
<dbReference type="RefSeq" id="WP_189584146.1">
    <property type="nucleotide sequence ID" value="NZ_BMYV01000002.1"/>
</dbReference>
<dbReference type="NCBIfam" id="TIGR00413">
    <property type="entry name" value="rlpA"/>
    <property type="match status" value="1"/>
</dbReference>
<name>A0A918KKW8_9PROT</name>
<dbReference type="EMBL" id="BMYV01000002">
    <property type="protein sequence ID" value="GGX67332.1"/>
    <property type="molecule type" value="Genomic_DNA"/>
</dbReference>
<dbReference type="InterPro" id="IPR034718">
    <property type="entry name" value="RlpA"/>
</dbReference>
<feature type="chain" id="PRO_5038186293" description="Endolytic peptidoglycan transglycosylase RlpA" evidence="3">
    <location>
        <begin position="26"/>
        <end position="171"/>
    </location>
</feature>
<dbReference type="InterPro" id="IPR036908">
    <property type="entry name" value="RlpA-like_sf"/>
</dbReference>
<evidence type="ECO:0000313" key="6">
    <source>
        <dbReference type="EMBL" id="GGX67332.1"/>
    </source>
</evidence>
<sequence length="171" mass="18559" precursor="true">MTIINSTVRNFVALAFLGASFGFVASGCSSGKSTKPVSAAKFKQNHVEKALQPNQIVGKKYKVRGKTYRPKHEPKYDETGTASWYGAKFHGKPTATGEPFNMYALTAAHPTLPLNSLLHVTNLDNGKQIIVRLNDRGPFTDKRIIDLSKSAADKLGIQGLAKVRVQYAGPA</sequence>
<dbReference type="InterPro" id="IPR009009">
    <property type="entry name" value="RlpA-like_DPBB"/>
</dbReference>
<evidence type="ECO:0000256" key="4">
    <source>
        <dbReference type="RuleBase" id="RU003495"/>
    </source>
</evidence>
<evidence type="ECO:0000256" key="1">
    <source>
        <dbReference type="ARBA" id="ARBA00023239"/>
    </source>
</evidence>
<reference evidence="6 7" key="1">
    <citation type="journal article" date="2014" name="Int. J. Syst. Evol. Microbiol.">
        <title>Complete genome sequence of Corynebacterium casei LMG S-19264T (=DSM 44701T), isolated from a smear-ripened cheese.</title>
        <authorList>
            <consortium name="US DOE Joint Genome Institute (JGI-PGF)"/>
            <person name="Walter F."/>
            <person name="Albersmeier A."/>
            <person name="Kalinowski J."/>
            <person name="Ruckert C."/>
        </authorList>
    </citation>
    <scope>NUCLEOTIDE SEQUENCE [LARGE SCALE GENOMIC DNA]</scope>
    <source>
        <strain evidence="6 7">KCTC 23968</strain>
    </source>
</reference>
<gene>
    <name evidence="3" type="primary">rlpA</name>
    <name evidence="6" type="ORF">GCM10011309_16270</name>
</gene>
<comment type="function">
    <text evidence="3">Lytic transglycosylase with a strong preference for naked glycan strands that lack stem peptides.</text>
</comment>
<dbReference type="InterPro" id="IPR012997">
    <property type="entry name" value="RplA"/>
</dbReference>
<organism evidence="6 7">
    <name type="scientific">Litorimonas cladophorae</name>
    <dbReference type="NCBI Taxonomy" id="1220491"/>
    <lineage>
        <taxon>Bacteria</taxon>
        <taxon>Pseudomonadati</taxon>
        <taxon>Pseudomonadota</taxon>
        <taxon>Alphaproteobacteria</taxon>
        <taxon>Maricaulales</taxon>
        <taxon>Robiginitomaculaceae</taxon>
    </lineage>
</organism>
<comment type="similarity">
    <text evidence="3 4">Belongs to the RlpA family.</text>
</comment>
<dbReference type="GO" id="GO:0008932">
    <property type="term" value="F:lytic endotransglycosylase activity"/>
    <property type="evidence" value="ECO:0007669"/>
    <property type="project" value="UniProtKB-UniRule"/>
</dbReference>
<evidence type="ECO:0000259" key="5">
    <source>
        <dbReference type="Pfam" id="PF03330"/>
    </source>
</evidence>
<accession>A0A918KKW8</accession>
<feature type="domain" description="RlpA-like protein double-psi beta-barrel" evidence="5">
    <location>
        <begin position="78"/>
        <end position="167"/>
    </location>
</feature>
<dbReference type="SUPFAM" id="SSF50685">
    <property type="entry name" value="Barwin-like endoglucanases"/>
    <property type="match status" value="1"/>
</dbReference>
<dbReference type="CDD" id="cd22268">
    <property type="entry name" value="DPBB_RlpA-like"/>
    <property type="match status" value="1"/>
</dbReference>
<keyword evidence="1 3" id="KW-0456">Lyase</keyword>
<proteinExistence type="inferred from homology"/>